<feature type="domain" description="Planctomycete extracellular" evidence="6">
    <location>
        <begin position="26"/>
        <end position="45"/>
    </location>
</feature>
<feature type="domain" description="SD-repeat containing protein B" evidence="7">
    <location>
        <begin position="847"/>
        <end position="933"/>
    </location>
</feature>
<feature type="domain" description="SD-repeat containing protein B" evidence="7">
    <location>
        <begin position="958"/>
        <end position="1039"/>
    </location>
</feature>
<dbReference type="InterPro" id="IPR033764">
    <property type="entry name" value="Sdr_B"/>
</dbReference>
<evidence type="ECO:0000313" key="8">
    <source>
        <dbReference type="EMBL" id="PHQ36285.1"/>
    </source>
</evidence>
<dbReference type="PANTHER" id="PTHR36108">
    <property type="entry name" value="COLOSSIN-B-RELATED"/>
    <property type="match status" value="1"/>
</dbReference>
<dbReference type="GO" id="GO:0005576">
    <property type="term" value="C:extracellular region"/>
    <property type="evidence" value="ECO:0007669"/>
    <property type="project" value="UniProtKB-SubCell"/>
</dbReference>
<dbReference type="Pfam" id="PF17210">
    <property type="entry name" value="SdrD_B"/>
    <property type="match status" value="8"/>
</dbReference>
<dbReference type="InterPro" id="IPR011506">
    <property type="entry name" value="Planctomycete_extracellular"/>
</dbReference>
<evidence type="ECO:0008006" key="10">
    <source>
        <dbReference type="Google" id="ProtNLM"/>
    </source>
</evidence>
<accession>A0A2G1WB70</accession>
<dbReference type="PANTHER" id="PTHR36108:SF13">
    <property type="entry name" value="COLOSSIN-B-RELATED"/>
    <property type="match status" value="1"/>
</dbReference>
<evidence type="ECO:0000259" key="7">
    <source>
        <dbReference type="Pfam" id="PF17210"/>
    </source>
</evidence>
<dbReference type="Proteomes" id="UP000225740">
    <property type="component" value="Unassembled WGS sequence"/>
</dbReference>
<dbReference type="SUPFAM" id="SSF117074">
    <property type="entry name" value="Hypothetical protein PA1324"/>
    <property type="match status" value="9"/>
</dbReference>
<evidence type="ECO:0000259" key="6">
    <source>
        <dbReference type="Pfam" id="PF07595"/>
    </source>
</evidence>
<dbReference type="EMBL" id="NIZW01000003">
    <property type="protein sequence ID" value="PHQ36285.1"/>
    <property type="molecule type" value="Genomic_DNA"/>
</dbReference>
<comment type="subcellular location">
    <subcellularLocation>
        <location evidence="1">Secreted</location>
    </subcellularLocation>
</comment>
<evidence type="ECO:0000256" key="4">
    <source>
        <dbReference type="ARBA" id="ARBA00022729"/>
    </source>
</evidence>
<dbReference type="InterPro" id="IPR013783">
    <property type="entry name" value="Ig-like_fold"/>
</dbReference>
<proteinExistence type="inferred from homology"/>
<comment type="caution">
    <text evidence="8">The sequence shown here is derived from an EMBL/GenBank/DDBJ whole genome shotgun (WGS) entry which is preliminary data.</text>
</comment>
<keyword evidence="4" id="KW-0732">Signal</keyword>
<dbReference type="Pfam" id="PF07595">
    <property type="entry name" value="Planc_extracel"/>
    <property type="match status" value="1"/>
</dbReference>
<evidence type="ECO:0000256" key="1">
    <source>
        <dbReference type="ARBA" id="ARBA00004613"/>
    </source>
</evidence>
<feature type="domain" description="SD-repeat containing protein B" evidence="7">
    <location>
        <begin position="734"/>
        <end position="822"/>
    </location>
</feature>
<evidence type="ECO:0000256" key="5">
    <source>
        <dbReference type="SAM" id="MobiDB-lite"/>
    </source>
</evidence>
<evidence type="ECO:0000313" key="9">
    <source>
        <dbReference type="Proteomes" id="UP000225740"/>
    </source>
</evidence>
<feature type="domain" description="SD-repeat containing protein B" evidence="7">
    <location>
        <begin position="1067"/>
        <end position="1139"/>
    </location>
</feature>
<feature type="domain" description="SD-repeat containing protein B" evidence="7">
    <location>
        <begin position="509"/>
        <end position="582"/>
    </location>
</feature>
<feature type="domain" description="SD-repeat containing protein B" evidence="7">
    <location>
        <begin position="260"/>
        <end position="344"/>
    </location>
</feature>
<dbReference type="InterPro" id="IPR028994">
    <property type="entry name" value="Integrin_alpha_N"/>
</dbReference>
<name>A0A2G1WB70_9BACT</name>
<organism evidence="8 9">
    <name type="scientific">Rhodopirellula bahusiensis</name>
    <dbReference type="NCBI Taxonomy" id="2014065"/>
    <lineage>
        <taxon>Bacteria</taxon>
        <taxon>Pseudomonadati</taxon>
        <taxon>Planctomycetota</taxon>
        <taxon>Planctomycetia</taxon>
        <taxon>Pirellulales</taxon>
        <taxon>Pirellulaceae</taxon>
        <taxon>Rhodopirellula</taxon>
    </lineage>
</organism>
<feature type="domain" description="SD-repeat containing protein B" evidence="7">
    <location>
        <begin position="381"/>
        <end position="469"/>
    </location>
</feature>
<evidence type="ECO:0000256" key="2">
    <source>
        <dbReference type="ARBA" id="ARBA00007257"/>
    </source>
</evidence>
<feature type="domain" description="SD-repeat containing protein B" evidence="7">
    <location>
        <begin position="622"/>
        <end position="724"/>
    </location>
</feature>
<sequence>MRYKEVPNVIWKRLERLLTPNTSASTGRKMRIESLENRRLMVADPIHVGLVYLETDYLESDQDVGSDSKGDRFLLSFTGGAPGTELTELIIRTDKDGDGISVGDPIFDTEVGNRGKNGAHPFTVQKIETLDGTPADVTATVDDGGQVLKLNFRGFSAGDQLEFTIDVDEVLRNLPDLDEFNQRLDVITSGQEFQDSILEALFEAPDYYAAEADAIFLNDFGDPAQQYGLDLPPDEGTDIDSRPNRSAAAVGTATQTPIPASIGGFVYRDDNDSGTKDAGEVGLGGVTVRLTPVDTIAPQNQLETKTNADGSYQFTNLMPGRYRIVEVDQPADLEDGKDSAGTIDGQVVGSAINPGDEIRDIVLGGGDVGVEYNFGEVPLGSIGGFVYLAAPGADCDGDHDEGDSTPLQNVEVRLIDEQGKLVATTRTGADGSYLFDDLRTGVYEIVEITPDGLLDGGSHPGEIRTIASNIFVPVGGSVDGGRITNVALPPGGEGHEYNFCEAAPGSLSGEVYHDRDNDGTRDAGEEAIPGTELVLVGSDGNVVATTVTGPDGAYKFSGLAADTYRIIETQPLGYIDGIDSVGQINGTTVGGLGSDSDSLIGITLRQGLHGVNYDFGERKLASLSGRVHVDFDEDCFKDDDEPVLEGVTITLVDDSGNQVAQTKTDADGRYYFTDLIPGNYTVIETQPEGYFEGGAKPGSAGGVSENGSRIGSITLTSGEVAVDYDFCERSPSEISGVVYVDRDADCFRDPGEEGLSGVRIELVNEAGNVIATMLTDASGSYKFTFLPAGFYTVREIQPSGYFHGGQKAGSHGGNDSQADVISTIDMGWGETLTQYNFCELLPSELSGIVYVDKDADCFRDADEIGLAGVIVELFDENGALVGSTTTDASGAYHFGNLKSGVYTVRETQPEGYFHGGQVAGSGGGDDSVADVISTIDIGWGETLIDYDFCELLPSELSGVVYVDKDADCFQDNDEPGLGGVLIELFNSADELVATTTTSADGSYHFGNLQAGSYTVRETQPEGYYQGSQMAGSAGGDDSVDDVISTIPIGWGQTLTDYDFCEVLPSTISGMVWADTVRNSVFDDGETPLSNVIIELRDETDQVIATTQTDNEGRYTFDSLPPGTYSVHESQPDGYFQGGQVVGDFGGRILRSDVIGEITIPGGINAIGYDFPELPPATITGYVFQDGENLVLREAPSPEDLREYRDGELTDDDTRLAGVTLELRNVLGSPIDSSTGALAGTYGTETIRVTTDENGYYVFSGLRPETVYSVYQVQPAGFIDSLDTPGTLGGLAINVADFVSDSGEGTLTFPTSVQNLMADASTDPKFDAILQLFVGAGQTSANNNFSEIAIEDPPVFPPPEYPTEDPITRPLAPIETFETPIRPMAFGIHLDPNQQFFFADEWQVSWHLSVINGGFPRGDGVDSAIVQADEFSDDGDLIRPANYRLGLDGDGNEEGDRKGKLPSSLLRNDLMAGLWHIQTPTVRTLASQPETGSHIQMGHPDATALTGDFNGDGVDEAVLFIGGQWFVDLNGNGTWDAGDMWVRLGTELDRPVVGDWDGDGKDDIGIFGRRWENDWARIRRDPGLPDPANIRRRGLTREELVPRETTANEDQQRMLMRGEDGGLLADAVDHVFQYGEQVDTPIAGDWNGDGIDQIGVFRGGQWLLDDDADGRWTGKTKPHDFGRPGDEPIVGDFDGDGIDEIGVVRGDVWIIDSDGDRKLTANDKRIVVMRESADSQPIVGDFDGDNKDDPGYYTNAG</sequence>
<gene>
    <name evidence="8" type="ORF">CEE69_06465</name>
</gene>
<protein>
    <recommendedName>
        <fullName evidence="10">Serine-aspartate repeat-containing protein D</fullName>
    </recommendedName>
</protein>
<comment type="similarity">
    <text evidence="2">Belongs to the serine-aspartate repeat-containing protein (SDr) family.</text>
</comment>
<reference evidence="8 9" key="1">
    <citation type="submission" date="2017-06" db="EMBL/GenBank/DDBJ databases">
        <title>Description of Rhodopirellula bahusiensis sp. nov.</title>
        <authorList>
            <person name="Kizina J."/>
            <person name="Harder J."/>
        </authorList>
    </citation>
    <scope>NUCLEOTIDE SEQUENCE [LARGE SCALE GENOMIC DNA]</scope>
    <source>
        <strain evidence="8 9">SWK21</strain>
    </source>
</reference>
<evidence type="ECO:0000256" key="3">
    <source>
        <dbReference type="ARBA" id="ARBA00022525"/>
    </source>
</evidence>
<dbReference type="SUPFAM" id="SSF69318">
    <property type="entry name" value="Integrin alpha N-terminal domain"/>
    <property type="match status" value="2"/>
</dbReference>
<keyword evidence="9" id="KW-1185">Reference proteome</keyword>
<feature type="region of interest" description="Disordered" evidence="5">
    <location>
        <begin position="1734"/>
        <end position="1756"/>
    </location>
</feature>
<dbReference type="OrthoDB" id="254354at2"/>
<keyword evidence="3" id="KW-0964">Secreted</keyword>
<dbReference type="Gene3D" id="2.60.40.10">
    <property type="entry name" value="Immunoglobulins"/>
    <property type="match status" value="9"/>
</dbReference>